<evidence type="ECO:0000313" key="11">
    <source>
        <dbReference type="Proteomes" id="UP001201873"/>
    </source>
</evidence>
<dbReference type="InterPro" id="IPR036259">
    <property type="entry name" value="MFS_trans_sf"/>
</dbReference>
<feature type="transmembrane region" description="Helical" evidence="8">
    <location>
        <begin position="59"/>
        <end position="77"/>
    </location>
</feature>
<keyword evidence="4 8" id="KW-0812">Transmembrane</keyword>
<dbReference type="InterPro" id="IPR020846">
    <property type="entry name" value="MFS_dom"/>
</dbReference>
<evidence type="ECO:0000256" key="7">
    <source>
        <dbReference type="SAM" id="MobiDB-lite"/>
    </source>
</evidence>
<dbReference type="InterPro" id="IPR004638">
    <property type="entry name" value="EmrB-like"/>
</dbReference>
<sequence>MAELTRAPSGATAGPGAHKWIVLGLVSIGQLMVVLDVTIMNVALPSIQQALGFASGNDLQWVLNAYALTFGGLLLLGGRVADRYGRRRVFLVGLAVLGIASAVGGLAESPGLLIGARAVQGVGGALMSPAALSLLTVAFPEGEERNRALGIWATVAGGGGALGLVLGGVLTDGLSWRWVLLINVPVTALVILITPLFVAESRDESAGSLDALGAVTVTLGLGALVYALVRANTVGWLTFEIIGLLALAVVLLATFVVLQTRVRNPMLPLRIFRSGSVLGADIGMLVVSAGIVAILFFITLYQQQVHGWSAIRTGFSFLSLSAAVGTMAQLAPRLMDRFGLRPVVLVGLLFCVVGILLFVRISPTGSYVSDVLPGLIVFGAGLGLTFVSLTAAGIAGIPEEDTGVASALVNAAQQVGSALGLAILIAVANARVDALDPSPTDPAAVASATTSGWSWAFVVGAAVIVAGAVVCALTMGGRAPGQHEEGAEPGQRGDAVAKPVKTPIQA</sequence>
<feature type="transmembrane region" description="Helical" evidence="8">
    <location>
        <begin position="313"/>
        <end position="331"/>
    </location>
</feature>
<evidence type="ECO:0000256" key="8">
    <source>
        <dbReference type="SAM" id="Phobius"/>
    </source>
</evidence>
<keyword evidence="3" id="KW-1003">Cell membrane</keyword>
<dbReference type="SUPFAM" id="SSF103473">
    <property type="entry name" value="MFS general substrate transporter"/>
    <property type="match status" value="1"/>
</dbReference>
<dbReference type="PANTHER" id="PTHR42718:SF46">
    <property type="entry name" value="BLR6921 PROTEIN"/>
    <property type="match status" value="1"/>
</dbReference>
<dbReference type="InterPro" id="IPR005829">
    <property type="entry name" value="Sugar_transporter_CS"/>
</dbReference>
<feature type="transmembrane region" description="Helical" evidence="8">
    <location>
        <begin position="211"/>
        <end position="229"/>
    </location>
</feature>
<organism evidence="10 11">
    <name type="scientific">Frankia umida</name>
    <dbReference type="NCBI Taxonomy" id="573489"/>
    <lineage>
        <taxon>Bacteria</taxon>
        <taxon>Bacillati</taxon>
        <taxon>Actinomycetota</taxon>
        <taxon>Actinomycetes</taxon>
        <taxon>Frankiales</taxon>
        <taxon>Frankiaceae</taxon>
        <taxon>Frankia</taxon>
    </lineage>
</organism>
<evidence type="ECO:0000256" key="2">
    <source>
        <dbReference type="ARBA" id="ARBA00022448"/>
    </source>
</evidence>
<comment type="subcellular location">
    <subcellularLocation>
        <location evidence="1">Cell membrane</location>
        <topology evidence="1">Multi-pass membrane protein</topology>
    </subcellularLocation>
</comment>
<feature type="domain" description="Major facilitator superfamily (MFS) profile" evidence="9">
    <location>
        <begin position="22"/>
        <end position="479"/>
    </location>
</feature>
<feature type="transmembrane region" description="Helical" evidence="8">
    <location>
        <begin position="151"/>
        <end position="170"/>
    </location>
</feature>
<feature type="transmembrane region" description="Helical" evidence="8">
    <location>
        <begin position="89"/>
        <end position="107"/>
    </location>
</feature>
<feature type="transmembrane region" description="Helical" evidence="8">
    <location>
        <begin position="235"/>
        <end position="258"/>
    </location>
</feature>
<dbReference type="PRINTS" id="PR01036">
    <property type="entry name" value="TCRTETB"/>
</dbReference>
<dbReference type="EMBL" id="JALKFT010000001">
    <property type="protein sequence ID" value="MCK9874591.1"/>
    <property type="molecule type" value="Genomic_DNA"/>
</dbReference>
<dbReference type="Gene3D" id="1.20.1250.20">
    <property type="entry name" value="MFS general substrate transporter like domains"/>
    <property type="match status" value="1"/>
</dbReference>
<evidence type="ECO:0000256" key="1">
    <source>
        <dbReference type="ARBA" id="ARBA00004651"/>
    </source>
</evidence>
<dbReference type="PANTHER" id="PTHR42718">
    <property type="entry name" value="MAJOR FACILITATOR SUPERFAMILY MULTIDRUG TRANSPORTER MFSC"/>
    <property type="match status" value="1"/>
</dbReference>
<feature type="transmembrane region" description="Helical" evidence="8">
    <location>
        <begin position="407"/>
        <end position="432"/>
    </location>
</feature>
<dbReference type="NCBIfam" id="TIGR00711">
    <property type="entry name" value="efflux_EmrB"/>
    <property type="match status" value="1"/>
</dbReference>
<keyword evidence="5 8" id="KW-1133">Transmembrane helix</keyword>
<comment type="caution">
    <text evidence="10">The sequence shown here is derived from an EMBL/GenBank/DDBJ whole genome shotgun (WGS) entry which is preliminary data.</text>
</comment>
<keyword evidence="11" id="KW-1185">Reference proteome</keyword>
<evidence type="ECO:0000313" key="10">
    <source>
        <dbReference type="EMBL" id="MCK9874591.1"/>
    </source>
</evidence>
<gene>
    <name evidence="10" type="ORF">MXD59_02135</name>
</gene>
<evidence type="ECO:0000256" key="5">
    <source>
        <dbReference type="ARBA" id="ARBA00022989"/>
    </source>
</evidence>
<evidence type="ECO:0000256" key="4">
    <source>
        <dbReference type="ARBA" id="ARBA00022692"/>
    </source>
</evidence>
<accession>A0ABT0JSS5</accession>
<dbReference type="Pfam" id="PF07690">
    <property type="entry name" value="MFS_1"/>
    <property type="match status" value="1"/>
</dbReference>
<keyword evidence="6 8" id="KW-0472">Membrane</keyword>
<dbReference type="Gene3D" id="1.20.1720.10">
    <property type="entry name" value="Multidrug resistance protein D"/>
    <property type="match status" value="1"/>
</dbReference>
<dbReference type="RefSeq" id="WP_248823209.1">
    <property type="nucleotide sequence ID" value="NZ_JALKFT010000001.1"/>
</dbReference>
<evidence type="ECO:0000259" key="9">
    <source>
        <dbReference type="PROSITE" id="PS50850"/>
    </source>
</evidence>
<feature type="transmembrane region" description="Helical" evidence="8">
    <location>
        <begin position="20"/>
        <end position="39"/>
    </location>
</feature>
<feature type="transmembrane region" description="Helical" evidence="8">
    <location>
        <begin position="278"/>
        <end position="301"/>
    </location>
</feature>
<dbReference type="InterPro" id="IPR011701">
    <property type="entry name" value="MFS"/>
</dbReference>
<dbReference type="PROSITE" id="PS50850">
    <property type="entry name" value="MFS"/>
    <property type="match status" value="1"/>
</dbReference>
<dbReference type="PROSITE" id="PS00216">
    <property type="entry name" value="SUGAR_TRANSPORT_1"/>
    <property type="match status" value="1"/>
</dbReference>
<feature type="transmembrane region" description="Helical" evidence="8">
    <location>
        <begin position="374"/>
        <end position="395"/>
    </location>
</feature>
<keyword evidence="2" id="KW-0813">Transport</keyword>
<reference evidence="10 11" key="1">
    <citation type="submission" date="2022-04" db="EMBL/GenBank/DDBJ databases">
        <title>Genome diversity in the genus Frankia.</title>
        <authorList>
            <person name="Carlos-Shanley C."/>
            <person name="Hahn D."/>
        </authorList>
    </citation>
    <scope>NUCLEOTIDE SEQUENCE [LARGE SCALE GENOMIC DNA]</scope>
    <source>
        <strain evidence="10 11">Ag45/Mut15</strain>
    </source>
</reference>
<proteinExistence type="predicted"/>
<dbReference type="CDD" id="cd17321">
    <property type="entry name" value="MFS_MMR_MDR_like"/>
    <property type="match status" value="1"/>
</dbReference>
<feature type="transmembrane region" description="Helical" evidence="8">
    <location>
        <begin position="119"/>
        <end position="139"/>
    </location>
</feature>
<dbReference type="Proteomes" id="UP001201873">
    <property type="component" value="Unassembled WGS sequence"/>
</dbReference>
<feature type="transmembrane region" description="Helical" evidence="8">
    <location>
        <begin position="452"/>
        <end position="473"/>
    </location>
</feature>
<feature type="region of interest" description="Disordered" evidence="7">
    <location>
        <begin position="479"/>
        <end position="506"/>
    </location>
</feature>
<name>A0ABT0JSS5_9ACTN</name>
<feature type="transmembrane region" description="Helical" evidence="8">
    <location>
        <begin position="176"/>
        <end position="199"/>
    </location>
</feature>
<evidence type="ECO:0000256" key="3">
    <source>
        <dbReference type="ARBA" id="ARBA00022475"/>
    </source>
</evidence>
<feature type="transmembrane region" description="Helical" evidence="8">
    <location>
        <begin position="343"/>
        <end position="362"/>
    </location>
</feature>
<protein>
    <submittedName>
        <fullName evidence="10">MFS transporter</fullName>
    </submittedName>
</protein>
<evidence type="ECO:0000256" key="6">
    <source>
        <dbReference type="ARBA" id="ARBA00023136"/>
    </source>
</evidence>